<keyword evidence="16" id="KW-1185">Reference proteome</keyword>
<evidence type="ECO:0000259" key="13">
    <source>
        <dbReference type="PROSITE" id="PS50109"/>
    </source>
</evidence>
<dbReference type="InterPro" id="IPR003661">
    <property type="entry name" value="HisK_dim/P_dom"/>
</dbReference>
<dbReference type="Proteomes" id="UP000540423">
    <property type="component" value="Unassembled WGS sequence"/>
</dbReference>
<dbReference type="AlphaFoldDB" id="A0A7X0HLV2"/>
<feature type="domain" description="HAMP" evidence="14">
    <location>
        <begin position="126"/>
        <end position="179"/>
    </location>
</feature>
<gene>
    <name evidence="15" type="ORF">HNQ79_006559</name>
</gene>
<dbReference type="InterPro" id="IPR036890">
    <property type="entry name" value="HATPase_C_sf"/>
</dbReference>
<organism evidence="15 16">
    <name type="scientific">Streptomyces candidus</name>
    <dbReference type="NCBI Taxonomy" id="67283"/>
    <lineage>
        <taxon>Bacteria</taxon>
        <taxon>Bacillati</taxon>
        <taxon>Actinomycetota</taxon>
        <taxon>Actinomycetes</taxon>
        <taxon>Kitasatosporales</taxon>
        <taxon>Streptomycetaceae</taxon>
        <taxon>Streptomyces</taxon>
    </lineage>
</organism>
<evidence type="ECO:0000256" key="8">
    <source>
        <dbReference type="ARBA" id="ARBA00022989"/>
    </source>
</evidence>
<dbReference type="InterPro" id="IPR003660">
    <property type="entry name" value="HAMP_dom"/>
</dbReference>
<evidence type="ECO:0000256" key="10">
    <source>
        <dbReference type="ARBA" id="ARBA00023136"/>
    </source>
</evidence>
<dbReference type="InterPro" id="IPR050428">
    <property type="entry name" value="TCS_sensor_his_kinase"/>
</dbReference>
<feature type="transmembrane region" description="Helical" evidence="12">
    <location>
        <begin position="20"/>
        <end position="43"/>
    </location>
</feature>
<comment type="caution">
    <text evidence="15">The sequence shown here is derived from an EMBL/GenBank/DDBJ whole genome shotgun (WGS) entry which is preliminary data.</text>
</comment>
<dbReference type="InterPro" id="IPR004358">
    <property type="entry name" value="Sig_transdc_His_kin-like_C"/>
</dbReference>
<dbReference type="Pfam" id="PF02518">
    <property type="entry name" value="HATPase_c"/>
    <property type="match status" value="1"/>
</dbReference>
<evidence type="ECO:0000256" key="12">
    <source>
        <dbReference type="SAM" id="Phobius"/>
    </source>
</evidence>
<name>A0A7X0HLV2_9ACTN</name>
<feature type="domain" description="Histidine kinase" evidence="13">
    <location>
        <begin position="187"/>
        <end position="404"/>
    </location>
</feature>
<evidence type="ECO:0000256" key="2">
    <source>
        <dbReference type="ARBA" id="ARBA00004236"/>
    </source>
</evidence>
<keyword evidence="7 15" id="KW-0418">Kinase</keyword>
<evidence type="ECO:0000313" key="16">
    <source>
        <dbReference type="Proteomes" id="UP000540423"/>
    </source>
</evidence>
<dbReference type="Gene3D" id="6.10.340.10">
    <property type="match status" value="1"/>
</dbReference>
<evidence type="ECO:0000256" key="5">
    <source>
        <dbReference type="ARBA" id="ARBA00022679"/>
    </source>
</evidence>
<evidence type="ECO:0000256" key="1">
    <source>
        <dbReference type="ARBA" id="ARBA00000085"/>
    </source>
</evidence>
<dbReference type="InterPro" id="IPR005467">
    <property type="entry name" value="His_kinase_dom"/>
</dbReference>
<keyword evidence="10 12" id="KW-0472">Membrane</keyword>
<comment type="catalytic activity">
    <reaction evidence="1">
        <text>ATP + protein L-histidine = ADP + protein N-phospho-L-histidine.</text>
        <dbReference type="EC" id="2.7.13.3"/>
    </reaction>
</comment>
<dbReference type="InterPro" id="IPR036097">
    <property type="entry name" value="HisK_dim/P_sf"/>
</dbReference>
<dbReference type="Pfam" id="PF00512">
    <property type="entry name" value="HisKA"/>
    <property type="match status" value="1"/>
</dbReference>
<keyword evidence="4" id="KW-0597">Phosphoprotein</keyword>
<reference evidence="15 16" key="1">
    <citation type="submission" date="2020-08" db="EMBL/GenBank/DDBJ databases">
        <title>Genomic Encyclopedia of Type Strains, Phase IV (KMG-IV): sequencing the most valuable type-strain genomes for metagenomic binning, comparative biology and taxonomic classification.</title>
        <authorList>
            <person name="Goeker M."/>
        </authorList>
    </citation>
    <scope>NUCLEOTIDE SEQUENCE [LARGE SCALE GENOMIC DNA]</scope>
    <source>
        <strain evidence="15 16">DSM 40141</strain>
    </source>
</reference>
<evidence type="ECO:0000256" key="6">
    <source>
        <dbReference type="ARBA" id="ARBA00022692"/>
    </source>
</evidence>
<evidence type="ECO:0000256" key="11">
    <source>
        <dbReference type="SAM" id="MobiDB-lite"/>
    </source>
</evidence>
<feature type="transmembrane region" description="Helical" evidence="12">
    <location>
        <begin position="98"/>
        <end position="124"/>
    </location>
</feature>
<keyword evidence="5 15" id="KW-0808">Transferase</keyword>
<evidence type="ECO:0000256" key="9">
    <source>
        <dbReference type="ARBA" id="ARBA00023012"/>
    </source>
</evidence>
<dbReference type="CDD" id="cd00082">
    <property type="entry name" value="HisKA"/>
    <property type="match status" value="1"/>
</dbReference>
<dbReference type="SMART" id="SM00304">
    <property type="entry name" value="HAMP"/>
    <property type="match status" value="1"/>
</dbReference>
<dbReference type="PROSITE" id="PS50109">
    <property type="entry name" value="HIS_KIN"/>
    <property type="match status" value="1"/>
</dbReference>
<dbReference type="GO" id="GO:0005886">
    <property type="term" value="C:plasma membrane"/>
    <property type="evidence" value="ECO:0007669"/>
    <property type="project" value="UniProtKB-SubCell"/>
</dbReference>
<dbReference type="EMBL" id="JACHEM010000035">
    <property type="protein sequence ID" value="MBB6440046.1"/>
    <property type="molecule type" value="Genomic_DNA"/>
</dbReference>
<protein>
    <recommendedName>
        <fullName evidence="3">histidine kinase</fullName>
        <ecNumber evidence="3">2.7.13.3</ecNumber>
    </recommendedName>
</protein>
<dbReference type="Gene3D" id="1.10.287.130">
    <property type="match status" value="1"/>
</dbReference>
<keyword evidence="6 12" id="KW-0812">Transmembrane</keyword>
<dbReference type="PRINTS" id="PR00344">
    <property type="entry name" value="BCTRLSENSOR"/>
</dbReference>
<dbReference type="SMART" id="SM00387">
    <property type="entry name" value="HATPase_c"/>
    <property type="match status" value="1"/>
</dbReference>
<dbReference type="RefSeq" id="WP_311772333.1">
    <property type="nucleotide sequence ID" value="NZ_JACHEM010000035.1"/>
</dbReference>
<dbReference type="PANTHER" id="PTHR45436:SF5">
    <property type="entry name" value="SENSOR HISTIDINE KINASE TRCS"/>
    <property type="match status" value="1"/>
</dbReference>
<dbReference type="SUPFAM" id="SSF158472">
    <property type="entry name" value="HAMP domain-like"/>
    <property type="match status" value="1"/>
</dbReference>
<evidence type="ECO:0000313" key="15">
    <source>
        <dbReference type="EMBL" id="MBB6440046.1"/>
    </source>
</evidence>
<evidence type="ECO:0000256" key="3">
    <source>
        <dbReference type="ARBA" id="ARBA00012438"/>
    </source>
</evidence>
<feature type="compositionally biased region" description="Basic and acidic residues" evidence="11">
    <location>
        <begin position="69"/>
        <end position="82"/>
    </location>
</feature>
<dbReference type="InterPro" id="IPR003594">
    <property type="entry name" value="HATPase_dom"/>
</dbReference>
<dbReference type="PANTHER" id="PTHR45436">
    <property type="entry name" value="SENSOR HISTIDINE KINASE YKOH"/>
    <property type="match status" value="1"/>
</dbReference>
<evidence type="ECO:0000256" key="7">
    <source>
        <dbReference type="ARBA" id="ARBA00022777"/>
    </source>
</evidence>
<dbReference type="PROSITE" id="PS51257">
    <property type="entry name" value="PROKAR_LIPOPROTEIN"/>
    <property type="match status" value="1"/>
</dbReference>
<keyword evidence="9" id="KW-0902">Two-component regulatory system</keyword>
<comment type="subcellular location">
    <subcellularLocation>
        <location evidence="2">Cell membrane</location>
    </subcellularLocation>
</comment>
<keyword evidence="8 12" id="KW-1133">Transmembrane helix</keyword>
<sequence length="409" mass="44463">MRPRRGRERRPRTLSIHARLFFGFGAALTACSALMVAIIYIGIRYLPTYDFTTPIVVPQSETSPPHVAPKRESDLQEPPLKRGETVDASGLIRDKEDVWATVLALSIGGVIVVLGIGLGIGWLLSRRLLAPLHTINQAAAKAGEGDLAYRINAQGPHDELKQLADTFDTMLGRLEEAFAAHQRFAANASHELLTPLATTRAILQMTGGDTSKEEFAELVPMLRETNERNIQVVQELLRLAAAEQEIHDTEPVDMAELTERAVAAQRAGAGAGDLTITVAIDTLEPCDVMGSQTLLRQLVVNLLDNAHTHNVPDGIVDVRVDRVDDTIVLEVLNTGPRVDPEVVDRLFEPFYRARPRVASDRSGHGLGLAIVRSIVRGHHGTVAARTRPGAAGGLVVRVDLPAWQEAPVD</sequence>
<dbReference type="Pfam" id="PF00672">
    <property type="entry name" value="HAMP"/>
    <property type="match status" value="1"/>
</dbReference>
<dbReference type="GO" id="GO:0000155">
    <property type="term" value="F:phosphorelay sensor kinase activity"/>
    <property type="evidence" value="ECO:0007669"/>
    <property type="project" value="InterPro"/>
</dbReference>
<dbReference type="Gene3D" id="3.30.565.10">
    <property type="entry name" value="Histidine kinase-like ATPase, C-terminal domain"/>
    <property type="match status" value="1"/>
</dbReference>
<accession>A0A7X0HLV2</accession>
<proteinExistence type="predicted"/>
<dbReference type="CDD" id="cd06225">
    <property type="entry name" value="HAMP"/>
    <property type="match status" value="1"/>
</dbReference>
<dbReference type="SMART" id="SM00388">
    <property type="entry name" value="HisKA"/>
    <property type="match status" value="1"/>
</dbReference>
<dbReference type="PROSITE" id="PS50885">
    <property type="entry name" value="HAMP"/>
    <property type="match status" value="1"/>
</dbReference>
<dbReference type="SUPFAM" id="SSF55874">
    <property type="entry name" value="ATPase domain of HSP90 chaperone/DNA topoisomerase II/histidine kinase"/>
    <property type="match status" value="1"/>
</dbReference>
<dbReference type="SUPFAM" id="SSF47384">
    <property type="entry name" value="Homodimeric domain of signal transducing histidine kinase"/>
    <property type="match status" value="1"/>
</dbReference>
<feature type="region of interest" description="Disordered" evidence="11">
    <location>
        <begin position="60"/>
        <end position="82"/>
    </location>
</feature>
<evidence type="ECO:0000256" key="4">
    <source>
        <dbReference type="ARBA" id="ARBA00022553"/>
    </source>
</evidence>
<dbReference type="EC" id="2.7.13.3" evidence="3"/>
<evidence type="ECO:0000259" key="14">
    <source>
        <dbReference type="PROSITE" id="PS50885"/>
    </source>
</evidence>